<name>A0ABS1BNU8_9SPHI</name>
<evidence type="ECO:0000256" key="3">
    <source>
        <dbReference type="ARBA" id="ARBA00023125"/>
    </source>
</evidence>
<comment type="caution">
    <text evidence="6">The sequence shown here is derived from an EMBL/GenBank/DDBJ whole genome shotgun (WGS) entry which is preliminary data.</text>
</comment>
<keyword evidence="7" id="KW-1185">Reference proteome</keyword>
<evidence type="ECO:0000256" key="1">
    <source>
        <dbReference type="ARBA" id="ARBA00010075"/>
    </source>
</evidence>
<dbReference type="NCBIfam" id="NF033592">
    <property type="entry name" value="transpos_IS4_1"/>
    <property type="match status" value="1"/>
</dbReference>
<evidence type="ECO:0000313" key="6">
    <source>
        <dbReference type="EMBL" id="MBK0384574.1"/>
    </source>
</evidence>
<protein>
    <submittedName>
        <fullName evidence="6">IS4 family transposase</fullName>
    </submittedName>
</protein>
<dbReference type="SUPFAM" id="SSF53098">
    <property type="entry name" value="Ribonuclease H-like"/>
    <property type="match status" value="1"/>
</dbReference>
<comment type="similarity">
    <text evidence="1">Belongs to the transposase 11 family.</text>
</comment>
<dbReference type="Proteomes" id="UP000660024">
    <property type="component" value="Unassembled WGS sequence"/>
</dbReference>
<keyword evidence="2" id="KW-0815">Transposition</keyword>
<evidence type="ECO:0000313" key="7">
    <source>
        <dbReference type="Proteomes" id="UP000660024"/>
    </source>
</evidence>
<feature type="non-terminal residue" evidence="6">
    <location>
        <position position="174"/>
    </location>
</feature>
<dbReference type="InterPro" id="IPR047952">
    <property type="entry name" value="Transpos_IS4"/>
</dbReference>
<proteinExistence type="inferred from homology"/>
<evidence type="ECO:0000256" key="2">
    <source>
        <dbReference type="ARBA" id="ARBA00022578"/>
    </source>
</evidence>
<evidence type="ECO:0000256" key="4">
    <source>
        <dbReference type="ARBA" id="ARBA00023172"/>
    </source>
</evidence>
<reference evidence="6 7" key="1">
    <citation type="submission" date="2020-12" db="EMBL/GenBank/DDBJ databases">
        <title>Bacterial novel species Pedobacter sp. SD-b isolated from soil.</title>
        <authorList>
            <person name="Jung H.-Y."/>
        </authorList>
    </citation>
    <scope>NUCLEOTIDE SEQUENCE [LARGE SCALE GENOMIC DNA]</scope>
    <source>
        <strain evidence="6 7">SD-b</strain>
    </source>
</reference>
<evidence type="ECO:0000259" key="5">
    <source>
        <dbReference type="Pfam" id="PF01609"/>
    </source>
</evidence>
<accession>A0ABS1BNU8</accession>
<dbReference type="Pfam" id="PF01609">
    <property type="entry name" value="DDE_Tnp_1"/>
    <property type="match status" value="1"/>
</dbReference>
<dbReference type="RefSeq" id="WP_200588296.1">
    <property type="nucleotide sequence ID" value="NZ_JAEHFY010000071.1"/>
</dbReference>
<dbReference type="InterPro" id="IPR002559">
    <property type="entry name" value="Transposase_11"/>
</dbReference>
<organism evidence="6 7">
    <name type="scientific">Pedobacter segetis</name>
    <dbReference type="NCBI Taxonomy" id="2793069"/>
    <lineage>
        <taxon>Bacteria</taxon>
        <taxon>Pseudomonadati</taxon>
        <taxon>Bacteroidota</taxon>
        <taxon>Sphingobacteriia</taxon>
        <taxon>Sphingobacteriales</taxon>
        <taxon>Sphingobacteriaceae</taxon>
        <taxon>Pedobacter</taxon>
    </lineage>
</organism>
<dbReference type="PANTHER" id="PTHR33258:SF1">
    <property type="entry name" value="TRANSPOSASE INSL FOR INSERTION SEQUENCE ELEMENT IS186A-RELATED"/>
    <property type="match status" value="1"/>
</dbReference>
<dbReference type="EMBL" id="JAEHFY010000071">
    <property type="protein sequence ID" value="MBK0384574.1"/>
    <property type="molecule type" value="Genomic_DNA"/>
</dbReference>
<dbReference type="PANTHER" id="PTHR33258">
    <property type="entry name" value="TRANSPOSASE INSL FOR INSERTION SEQUENCE ELEMENT IS186A-RELATED"/>
    <property type="match status" value="1"/>
</dbReference>
<dbReference type="InterPro" id="IPR012337">
    <property type="entry name" value="RNaseH-like_sf"/>
</dbReference>
<keyword evidence="3" id="KW-0238">DNA-binding</keyword>
<keyword evidence="4" id="KW-0233">DNA recombination</keyword>
<sequence length="174" mass="20096">FLLDATTISLCLSLFDWARYKTAKGAVKLHTLLDYDGNLPAYVNITNGRTADNKGAYDVPLHKGSVIVADRFYNDFALLNVWDSNGVFFVIRHKENLQYASIKENTLPEDRHKNILIDEVIELKTQTSRKNYPKKLRRVAVWDDKNGQTIEIITNQMSWTANTISELYKSRWQI</sequence>
<feature type="non-terminal residue" evidence="6">
    <location>
        <position position="1"/>
    </location>
</feature>
<feature type="domain" description="Transposase IS4-like" evidence="5">
    <location>
        <begin position="2"/>
        <end position="174"/>
    </location>
</feature>
<gene>
    <name evidence="6" type="ORF">I5M32_16560</name>
</gene>